<dbReference type="RefSeq" id="WP_048987515.1">
    <property type="nucleotide sequence ID" value="NZ_BQGY01000064.1"/>
</dbReference>
<protein>
    <submittedName>
        <fullName evidence="3">Phage/plasmid replication protein, gene II/X family</fullName>
    </submittedName>
</protein>
<evidence type="ECO:0000259" key="1">
    <source>
        <dbReference type="Pfam" id="PF05144"/>
    </source>
</evidence>
<dbReference type="Pfam" id="PF05144">
    <property type="entry name" value="Phage_CRI"/>
    <property type="match status" value="1"/>
</dbReference>
<dbReference type="NCBIfam" id="TIGR01629">
    <property type="entry name" value="rep_II_X"/>
    <property type="match status" value="1"/>
</dbReference>
<gene>
    <name evidence="3" type="ORF">SAMEA3649733_05130</name>
</gene>
<reference evidence="3 4" key="1">
    <citation type="submission" date="2018-08" db="EMBL/GenBank/DDBJ databases">
        <authorList>
            <consortium name="Pathogen Informatics"/>
        </authorList>
    </citation>
    <scope>NUCLEOTIDE SEQUENCE [LARGE SCALE GENOMIC DNA]</scope>
    <source>
        <strain evidence="3 4">EuSCAPE_GR114</strain>
    </source>
</reference>
<dbReference type="Pfam" id="PF05155">
    <property type="entry name" value="G2P_X_C"/>
    <property type="match status" value="1"/>
</dbReference>
<dbReference type="InterPro" id="IPR022686">
    <property type="entry name" value="G2P_N"/>
</dbReference>
<evidence type="ECO:0000313" key="4">
    <source>
        <dbReference type="Proteomes" id="UP000259497"/>
    </source>
</evidence>
<dbReference type="AlphaFoldDB" id="A0ABD7NXU6"/>
<evidence type="ECO:0000313" key="3">
    <source>
        <dbReference type="EMBL" id="SVS29373.1"/>
    </source>
</evidence>
<organism evidence="3 4">
    <name type="scientific">Klebsiella pneumoniae</name>
    <dbReference type="NCBI Taxonomy" id="573"/>
    <lineage>
        <taxon>Bacteria</taxon>
        <taxon>Pseudomonadati</taxon>
        <taxon>Pseudomonadota</taxon>
        <taxon>Gammaproteobacteria</taxon>
        <taxon>Enterobacterales</taxon>
        <taxon>Enterobacteriaceae</taxon>
        <taxon>Klebsiella/Raoultella group</taxon>
        <taxon>Klebsiella</taxon>
        <taxon>Klebsiella pneumoniae complex</taxon>
    </lineage>
</organism>
<feature type="domain" description="Replication-associated protein G2P C-terminal" evidence="2">
    <location>
        <begin position="253"/>
        <end position="336"/>
    </location>
</feature>
<accession>A0ABD7NXU6</accession>
<dbReference type="EMBL" id="UIXM01000027">
    <property type="protein sequence ID" value="SVS29373.1"/>
    <property type="molecule type" value="Genomic_DNA"/>
</dbReference>
<sequence>MIDWFTGILPCTHRPLPAGSVVSVDADGAVEWETVKRLTVRGSHESTMKVRSVGSDGEGRATHLYIDGNPSKFLQGHSVIGPDDLQGLVVTTYARILALLHIPHDLPSYRQVMEGQFKISRIDINYMYSLSTLENVRAWLYAAEFKAKTRHGRACGKGGTVYLGKNSRRWSLKFYSKYDEHTSGKKGHQMADEFVKAGLLDWSKDKLRIELTLRTTELIDLNLTLGNSWNIETPNKLFSDYVGRIEMNQNTILTDEKIINLPRKIQSTYLLWKQGANMKEMFPKPTFYRHRKELLSFGIDINFYCESPDSNNVVPLVRTLEAKPAKIPSWVYEKGLIFDYNRISHASNWH</sequence>
<feature type="domain" description="Replication-associated protein G2P N-terminal" evidence="1">
    <location>
        <begin position="1"/>
        <end position="231"/>
    </location>
</feature>
<proteinExistence type="predicted"/>
<dbReference type="Proteomes" id="UP000259497">
    <property type="component" value="Unassembled WGS sequence"/>
</dbReference>
<comment type="caution">
    <text evidence="3">The sequence shown here is derived from an EMBL/GenBank/DDBJ whole genome shotgun (WGS) entry which is preliminary data.</text>
</comment>
<name>A0ABD7NXU6_KLEPN</name>
<dbReference type="InterPro" id="IPR006516">
    <property type="entry name" value="G2P"/>
</dbReference>
<dbReference type="InterPro" id="IPR022688">
    <property type="entry name" value="G2P_C"/>
</dbReference>
<evidence type="ECO:0000259" key="2">
    <source>
        <dbReference type="Pfam" id="PF05155"/>
    </source>
</evidence>